<dbReference type="Proteomes" id="UP000033982">
    <property type="component" value="Unassembled WGS sequence"/>
</dbReference>
<dbReference type="Gene3D" id="3.40.140.20">
    <property type="match status" value="2"/>
</dbReference>
<dbReference type="Pfam" id="PF01808">
    <property type="entry name" value="AICARFT_IMPCHas"/>
    <property type="match status" value="1"/>
</dbReference>
<dbReference type="GO" id="GO:0005829">
    <property type="term" value="C:cytosol"/>
    <property type="evidence" value="ECO:0007669"/>
    <property type="project" value="TreeGrafter"/>
</dbReference>
<evidence type="ECO:0000313" key="1">
    <source>
        <dbReference type="EMBL" id="KKW17439.1"/>
    </source>
</evidence>
<proteinExistence type="predicted"/>
<dbReference type="SMART" id="SM00798">
    <property type="entry name" value="AICARFT_IMPCHas"/>
    <property type="match status" value="1"/>
</dbReference>
<dbReference type="AlphaFoldDB" id="A0A0G1ZE11"/>
<dbReference type="SUPFAM" id="SSF53927">
    <property type="entry name" value="Cytidine deaminase-like"/>
    <property type="match status" value="1"/>
</dbReference>
<dbReference type="InterPro" id="IPR002695">
    <property type="entry name" value="PurH-like"/>
</dbReference>
<sequence length="341" mass="36567">MKTKLKYGENPHQKAAATRRATTDALAVAKFRREDGSPFVYENTSWISITDLGRLIQVVERFAAAYRRNVSAAIPHFAAIVKHGSPCGAAFGENPEQVVRETWAGDSQAAFGGFLVVTFPFTGKIVVALTEANGGKMPFLSGVAAPSFEEGVTEKIGAKSKGTHFISNKALAKIPAKIFSLPEIKSVRDFILEQTSMQFIPEFVNMEYHGPAFSEKEKKQIFADLSLAYAVCSSSTSNTISLAKDGILIGNAVGQQKRVGGAKLALRLASESNHDARGAVAVSDSYFPFPDGVEALAEGGVRVIFATSGSVRDNVVFARATELKVGIFTVPDKIGRMFAGH</sequence>
<dbReference type="EMBL" id="LCQN01000003">
    <property type="protein sequence ID" value="KKW17439.1"/>
    <property type="molecule type" value="Genomic_DNA"/>
</dbReference>
<dbReference type="GO" id="GO:0004643">
    <property type="term" value="F:phosphoribosylaminoimidazolecarboxamide formyltransferase activity"/>
    <property type="evidence" value="ECO:0007669"/>
    <property type="project" value="InterPro"/>
</dbReference>
<dbReference type="InterPro" id="IPR024051">
    <property type="entry name" value="AICAR_Tfase_dup_dom_sf"/>
</dbReference>
<organism evidence="1 2">
    <name type="scientific">Candidatus Magasanikbacteria bacterium GW2011_GWA2_50_22</name>
    <dbReference type="NCBI Taxonomy" id="1619043"/>
    <lineage>
        <taxon>Bacteria</taxon>
        <taxon>Candidatus Magasanikiibacteriota</taxon>
    </lineage>
</organism>
<protein>
    <submittedName>
        <fullName evidence="1">Bifunctional purine biosynthesis protein PurH</fullName>
    </submittedName>
</protein>
<dbReference type="PANTHER" id="PTHR11692:SF0">
    <property type="entry name" value="BIFUNCTIONAL PURINE BIOSYNTHESIS PROTEIN ATIC"/>
    <property type="match status" value="1"/>
</dbReference>
<dbReference type="GO" id="GO:0006189">
    <property type="term" value="P:'de novo' IMP biosynthetic process"/>
    <property type="evidence" value="ECO:0007669"/>
    <property type="project" value="TreeGrafter"/>
</dbReference>
<dbReference type="InterPro" id="IPR016193">
    <property type="entry name" value="Cytidine_deaminase-like"/>
</dbReference>
<evidence type="ECO:0000313" key="2">
    <source>
        <dbReference type="Proteomes" id="UP000033982"/>
    </source>
</evidence>
<name>A0A0G1ZE11_9BACT</name>
<comment type="caution">
    <text evidence="1">The sequence shown here is derived from an EMBL/GenBank/DDBJ whole genome shotgun (WGS) entry which is preliminary data.</text>
</comment>
<accession>A0A0G1ZE11</accession>
<gene>
    <name evidence="1" type="ORF">UY58_C0003G0016</name>
</gene>
<dbReference type="GO" id="GO:0003937">
    <property type="term" value="F:IMP cyclohydrolase activity"/>
    <property type="evidence" value="ECO:0007669"/>
    <property type="project" value="InterPro"/>
</dbReference>
<reference evidence="1 2" key="1">
    <citation type="journal article" date="2015" name="Nature">
        <title>rRNA introns, odd ribosomes, and small enigmatic genomes across a large radiation of phyla.</title>
        <authorList>
            <person name="Brown C.T."/>
            <person name="Hug L.A."/>
            <person name="Thomas B.C."/>
            <person name="Sharon I."/>
            <person name="Castelle C.J."/>
            <person name="Singh A."/>
            <person name="Wilkins M.J."/>
            <person name="Williams K.H."/>
            <person name="Banfield J.F."/>
        </authorList>
    </citation>
    <scope>NUCLEOTIDE SEQUENCE [LARGE SCALE GENOMIC DNA]</scope>
</reference>
<dbReference type="PANTHER" id="PTHR11692">
    <property type="entry name" value="BIFUNCTIONAL PURINE BIOSYNTHESIS PROTEIN PURH"/>
    <property type="match status" value="1"/>
</dbReference>